<dbReference type="Gene3D" id="3.40.50.620">
    <property type="entry name" value="HUPs"/>
    <property type="match status" value="1"/>
</dbReference>
<organism evidence="2 3">
    <name type="scientific">Salinibacillus aidingensis</name>
    <dbReference type="NCBI Taxonomy" id="237684"/>
    <lineage>
        <taxon>Bacteria</taxon>
        <taxon>Bacillati</taxon>
        <taxon>Bacillota</taxon>
        <taxon>Bacilli</taxon>
        <taxon>Bacillales</taxon>
        <taxon>Bacillaceae</taxon>
        <taxon>Salinibacillus</taxon>
    </lineage>
</organism>
<dbReference type="InterPro" id="IPR002761">
    <property type="entry name" value="Diphthami_syn_dom"/>
</dbReference>
<keyword evidence="3" id="KW-1185">Reference proteome</keyword>
<dbReference type="RefSeq" id="WP_343843533.1">
    <property type="nucleotide sequence ID" value="NZ_BAAADO010000009.1"/>
</dbReference>
<evidence type="ECO:0000313" key="2">
    <source>
        <dbReference type="EMBL" id="GAA0502732.1"/>
    </source>
</evidence>
<dbReference type="CDD" id="cd01994">
    <property type="entry name" value="AANH_PF0828-like"/>
    <property type="match status" value="1"/>
</dbReference>
<feature type="domain" description="Diphthamide synthase" evidence="1">
    <location>
        <begin position="4"/>
        <end position="202"/>
    </location>
</feature>
<dbReference type="EMBL" id="BAAADO010000009">
    <property type="protein sequence ID" value="GAA0502732.1"/>
    <property type="molecule type" value="Genomic_DNA"/>
</dbReference>
<name>A0ABP3LLF0_9BACI</name>
<accession>A0ABP3LLF0</accession>
<dbReference type="InterPro" id="IPR014729">
    <property type="entry name" value="Rossmann-like_a/b/a_fold"/>
</dbReference>
<evidence type="ECO:0000313" key="3">
    <source>
        <dbReference type="Proteomes" id="UP001500880"/>
    </source>
</evidence>
<dbReference type="NCBIfam" id="TIGR00290">
    <property type="entry name" value="MJ0570_dom"/>
    <property type="match status" value="1"/>
</dbReference>
<gene>
    <name evidence="2" type="ORF">GCM10008986_32950</name>
</gene>
<dbReference type="GO" id="GO:0016874">
    <property type="term" value="F:ligase activity"/>
    <property type="evidence" value="ECO:0007669"/>
    <property type="project" value="UniProtKB-KW"/>
</dbReference>
<protein>
    <submittedName>
        <fullName evidence="2">Diphthine--ammonia ligase</fullName>
    </submittedName>
</protein>
<dbReference type="Proteomes" id="UP001500880">
    <property type="component" value="Unassembled WGS sequence"/>
</dbReference>
<evidence type="ECO:0000259" key="1">
    <source>
        <dbReference type="Pfam" id="PF01902"/>
    </source>
</evidence>
<keyword evidence="2" id="KW-0436">Ligase</keyword>
<reference evidence="3" key="1">
    <citation type="journal article" date="2019" name="Int. J. Syst. Evol. Microbiol.">
        <title>The Global Catalogue of Microorganisms (GCM) 10K type strain sequencing project: providing services to taxonomists for standard genome sequencing and annotation.</title>
        <authorList>
            <consortium name="The Broad Institute Genomics Platform"/>
            <consortium name="The Broad Institute Genome Sequencing Center for Infectious Disease"/>
            <person name="Wu L."/>
            <person name="Ma J."/>
        </authorList>
    </citation>
    <scope>NUCLEOTIDE SEQUENCE [LARGE SCALE GENOMIC DNA]</scope>
    <source>
        <strain evidence="3">JCM 12389</strain>
    </source>
</reference>
<proteinExistence type="predicted"/>
<dbReference type="SUPFAM" id="SSF52402">
    <property type="entry name" value="Adenine nucleotide alpha hydrolases-like"/>
    <property type="match status" value="1"/>
</dbReference>
<comment type="caution">
    <text evidence="2">The sequence shown here is derived from an EMBL/GenBank/DDBJ whole genome shotgun (WGS) entry which is preliminary data.</text>
</comment>
<dbReference type="Gene3D" id="3.90.1490.10">
    <property type="entry name" value="putative n-type atp pyrophosphatase, domain 2"/>
    <property type="match status" value="1"/>
</dbReference>
<sequence length="230" mass="26544">MKKKIAISFSGGKDSILALNRIIASNEWDVCCLVTTITEDNERTTMHGVREALLDEQASALNIPLQKVYIPKNCSNDTYEKIMSRMIQELIMDDVTHMMFGDIRLEDIRKYRETMLKDTTIQPVFPIWGEDTRRLINEFLNEGYQTIVTCTDGQQLDSAFTGRVINRSFLNDLPSHVDPCGENGEFHTFVFDGPLFKHKIRFRPDETLTVQKDLFSGRDRFYYADLVPCI</sequence>
<dbReference type="Pfam" id="PF01902">
    <property type="entry name" value="Diphthami_syn_2"/>
    <property type="match status" value="1"/>
</dbReference>